<evidence type="ECO:0000256" key="7">
    <source>
        <dbReference type="PIRSR" id="PIRSR602387-1"/>
    </source>
</evidence>
<feature type="binding site" evidence="7">
    <location>
        <position position="141"/>
    </location>
    <ligand>
        <name>Cu cation</name>
        <dbReference type="ChEBI" id="CHEBI:23378"/>
    </ligand>
</feature>
<dbReference type="Gene3D" id="2.60.40.420">
    <property type="entry name" value="Cupredoxins - blue copper proteins"/>
    <property type="match status" value="1"/>
</dbReference>
<dbReference type="PROSITE" id="PS00196">
    <property type="entry name" value="COPPER_BLUE"/>
    <property type="match status" value="1"/>
</dbReference>
<organism evidence="11 13">
    <name type="scientific">Halosegnis rubeus</name>
    <dbReference type="NCBI Taxonomy" id="2212850"/>
    <lineage>
        <taxon>Archaea</taxon>
        <taxon>Methanobacteriati</taxon>
        <taxon>Methanobacteriota</taxon>
        <taxon>Stenosarchaea group</taxon>
        <taxon>Halobacteria</taxon>
        <taxon>Halobacteriales</taxon>
        <taxon>Natronomonadaceae</taxon>
        <taxon>Halosegnis</taxon>
    </lineage>
</organism>
<dbReference type="SUPFAM" id="SSF49503">
    <property type="entry name" value="Cupredoxins"/>
    <property type="match status" value="1"/>
</dbReference>
<evidence type="ECO:0000256" key="4">
    <source>
        <dbReference type="ARBA" id="ARBA00022982"/>
    </source>
</evidence>
<protein>
    <submittedName>
        <fullName evidence="11">Halocyanin</fullName>
    </submittedName>
</protein>
<dbReference type="EMBL" id="QJOW01000001">
    <property type="protein sequence ID" value="KAB7518471.1"/>
    <property type="molecule type" value="Genomic_DNA"/>
</dbReference>
<evidence type="ECO:0000256" key="6">
    <source>
        <dbReference type="ARBA" id="ARBA00023136"/>
    </source>
</evidence>
<dbReference type="Pfam" id="PF00127">
    <property type="entry name" value="Copper-bind"/>
    <property type="match status" value="1"/>
</dbReference>
<dbReference type="GO" id="GO:0005507">
    <property type="term" value="F:copper ion binding"/>
    <property type="evidence" value="ECO:0007669"/>
    <property type="project" value="InterPro"/>
</dbReference>
<comment type="caution">
    <text evidence="11">The sequence shown here is derived from an EMBL/GenBank/DDBJ whole genome shotgun (WGS) entry which is preliminary data.</text>
</comment>
<evidence type="ECO:0000256" key="3">
    <source>
        <dbReference type="ARBA" id="ARBA00022723"/>
    </source>
</evidence>
<dbReference type="Proteomes" id="UP000326865">
    <property type="component" value="Unassembled WGS sequence"/>
</dbReference>
<dbReference type="AlphaFoldDB" id="A0A5N5UF13"/>
<comment type="cofactor">
    <cofactor evidence="7">
        <name>Cu(2+)</name>
        <dbReference type="ChEBI" id="CHEBI:29036"/>
    </cofactor>
    <text evidence="7">The crystal structure with reduced Cu(1+) has also been determined.</text>
</comment>
<dbReference type="GO" id="GO:0016020">
    <property type="term" value="C:membrane"/>
    <property type="evidence" value="ECO:0007669"/>
    <property type="project" value="UniProtKB-SubCell"/>
</dbReference>
<evidence type="ECO:0000313" key="14">
    <source>
        <dbReference type="Proteomes" id="UP000326302"/>
    </source>
</evidence>
<evidence type="ECO:0000256" key="1">
    <source>
        <dbReference type="ARBA" id="ARBA00004370"/>
    </source>
</evidence>
<evidence type="ECO:0000313" key="11">
    <source>
        <dbReference type="EMBL" id="KAB7517296.1"/>
    </source>
</evidence>
<dbReference type="GO" id="GO:0009055">
    <property type="term" value="F:electron transfer activity"/>
    <property type="evidence" value="ECO:0007669"/>
    <property type="project" value="InterPro"/>
</dbReference>
<feature type="binding site" evidence="7">
    <location>
        <position position="133"/>
    </location>
    <ligand>
        <name>Cu cation</name>
        <dbReference type="ChEBI" id="CHEBI:23378"/>
    </ligand>
</feature>
<feature type="compositionally biased region" description="Low complexity" evidence="8">
    <location>
        <begin position="22"/>
        <end position="32"/>
    </location>
</feature>
<name>A0A5N5UF13_9EURY</name>
<keyword evidence="4" id="KW-0249">Electron transport</keyword>
<feature type="binding site" evidence="7">
    <location>
        <position position="136"/>
    </location>
    <ligand>
        <name>Cu cation</name>
        <dbReference type="ChEBI" id="CHEBI:23378"/>
    </ligand>
</feature>
<dbReference type="PROSITE" id="PS51318">
    <property type="entry name" value="TAT"/>
    <property type="match status" value="1"/>
</dbReference>
<evidence type="ECO:0000313" key="13">
    <source>
        <dbReference type="Proteomes" id="UP000326207"/>
    </source>
</evidence>
<gene>
    <name evidence="10" type="ORF">DM867_10035</name>
    <name evidence="12" type="ORF">DMP03_03705</name>
    <name evidence="11" type="ORF">DP108_09780</name>
</gene>
<feature type="binding site" evidence="7">
    <location>
        <position position="90"/>
    </location>
    <ligand>
        <name>Cu cation</name>
        <dbReference type="ChEBI" id="CHEBI:23378"/>
    </ligand>
</feature>
<evidence type="ECO:0000256" key="2">
    <source>
        <dbReference type="ARBA" id="ARBA00022448"/>
    </source>
</evidence>
<dbReference type="EMBL" id="QKKZ01000004">
    <property type="protein sequence ID" value="KAB7513313.1"/>
    <property type="molecule type" value="Genomic_DNA"/>
</dbReference>
<dbReference type="Proteomes" id="UP000326302">
    <property type="component" value="Unassembled WGS sequence"/>
</dbReference>
<dbReference type="PANTHER" id="PTHR34192">
    <property type="entry name" value="PLASTOCYANIN MAJOR ISOFORM, CHLOROPLASTIC-RELATED"/>
    <property type="match status" value="1"/>
</dbReference>
<evidence type="ECO:0000259" key="9">
    <source>
        <dbReference type="Pfam" id="PF00127"/>
    </source>
</evidence>
<dbReference type="InterPro" id="IPR002387">
    <property type="entry name" value="Plastocyanin"/>
</dbReference>
<keyword evidence="6" id="KW-0472">Membrane</keyword>
<sequence length="198" mass="20149">MSSDERSVSRRGFLRASTGAAAASGLVGTAAAQEDGNETDSGSGSGGDLPGAGTTETVVVAPGGEFVYEPAELQILPGTTVNFVWEGDGHNVVPGSTPEGATWEGKGEAGVLFDSGTEYSHTFETLGTYEYVCTPHESVGMVGSIEVVEEISTPEPAQGPPEIPDPAKVLGLAGTIGIGATLGLGYFLMRFGGGYDEE</sequence>
<keyword evidence="2" id="KW-0813">Transport</keyword>
<keyword evidence="15" id="KW-1185">Reference proteome</keyword>
<dbReference type="InterPro" id="IPR008972">
    <property type="entry name" value="Cupredoxin"/>
</dbReference>
<keyword evidence="3 7" id="KW-0479">Metal-binding</keyword>
<dbReference type="InterPro" id="IPR006311">
    <property type="entry name" value="TAT_signal"/>
</dbReference>
<keyword evidence="5 7" id="KW-0186">Copper</keyword>
<reference evidence="13 14" key="1">
    <citation type="submission" date="2019-10" db="EMBL/GenBank/DDBJ databases">
        <title>Unraveling microbial dark matter from salterns through culturing: the case of the genus Halosegnis.</title>
        <authorList>
            <person name="Duran-Viseras A."/>
            <person name="Andrei A.-S."/>
            <person name="Vera-Gargallo B."/>
            <person name="Ghai R."/>
            <person name="Sanchez-Porro C."/>
            <person name="Ventosa A."/>
        </authorList>
    </citation>
    <scope>NUCLEOTIDE SEQUENCE [LARGE SCALE GENOMIC DNA]</scope>
    <source>
        <strain evidence="12 14">F17-44</strain>
        <strain evidence="10 15">F18-79</strain>
        <strain evidence="11 13">F19-13</strain>
    </source>
</reference>
<accession>A0A5N5U426</accession>
<dbReference type="PANTHER" id="PTHR34192:SF10">
    <property type="entry name" value="PLASTOCYANIN MAJOR ISOFORM, CHLOROPLASTIC-RELATED"/>
    <property type="match status" value="1"/>
</dbReference>
<evidence type="ECO:0000313" key="10">
    <source>
        <dbReference type="EMBL" id="KAB7513313.1"/>
    </source>
</evidence>
<dbReference type="EMBL" id="QMDY01000005">
    <property type="protein sequence ID" value="KAB7517296.1"/>
    <property type="molecule type" value="Genomic_DNA"/>
</dbReference>
<dbReference type="InterPro" id="IPR000923">
    <property type="entry name" value="BlueCu_1"/>
</dbReference>
<evidence type="ECO:0000256" key="5">
    <source>
        <dbReference type="ARBA" id="ARBA00023008"/>
    </source>
</evidence>
<dbReference type="OrthoDB" id="11088at2157"/>
<feature type="domain" description="Blue (type 1) copper" evidence="9">
    <location>
        <begin position="59"/>
        <end position="147"/>
    </location>
</feature>
<accession>A0A5N5UIY7</accession>
<dbReference type="PRINTS" id="PR00157">
    <property type="entry name" value="PLASTOCYANIN"/>
</dbReference>
<feature type="region of interest" description="Disordered" evidence="8">
    <location>
        <begin position="22"/>
        <end position="56"/>
    </location>
</feature>
<proteinExistence type="predicted"/>
<dbReference type="RefSeq" id="WP_152119357.1">
    <property type="nucleotide sequence ID" value="NZ_QJOW01000001.1"/>
</dbReference>
<evidence type="ECO:0000256" key="8">
    <source>
        <dbReference type="SAM" id="MobiDB-lite"/>
    </source>
</evidence>
<comment type="subcellular location">
    <subcellularLocation>
        <location evidence="1">Membrane</location>
    </subcellularLocation>
</comment>
<dbReference type="CDD" id="cd04220">
    <property type="entry name" value="Halocyanin"/>
    <property type="match status" value="1"/>
</dbReference>
<dbReference type="InterPro" id="IPR028871">
    <property type="entry name" value="BlueCu_1_BS"/>
</dbReference>
<accession>A0A5N5UF13</accession>
<evidence type="ECO:0000313" key="15">
    <source>
        <dbReference type="Proteomes" id="UP000326865"/>
    </source>
</evidence>
<dbReference type="Proteomes" id="UP000326207">
    <property type="component" value="Unassembled WGS sequence"/>
</dbReference>
<evidence type="ECO:0000313" key="12">
    <source>
        <dbReference type="EMBL" id="KAB7518471.1"/>
    </source>
</evidence>